<name>A0A3D8Q5U2_9HELO</name>
<dbReference type="InterPro" id="IPR007219">
    <property type="entry name" value="XnlR_reg_dom"/>
</dbReference>
<dbReference type="PROSITE" id="PS50048">
    <property type="entry name" value="ZN2_CY6_FUNGAL_2"/>
    <property type="match status" value="1"/>
</dbReference>
<comment type="caution">
    <text evidence="10">The sequence shown here is derived from an EMBL/GenBank/DDBJ whole genome shotgun (WGS) entry which is preliminary data.</text>
</comment>
<gene>
    <name evidence="10" type="ORF">BP6252_13830</name>
</gene>
<protein>
    <recommendedName>
        <fullName evidence="9">Zn(2)-C6 fungal-type domain-containing protein</fullName>
    </recommendedName>
</protein>
<evidence type="ECO:0000256" key="8">
    <source>
        <dbReference type="SAM" id="MobiDB-lite"/>
    </source>
</evidence>
<evidence type="ECO:0000256" key="2">
    <source>
        <dbReference type="ARBA" id="ARBA00022723"/>
    </source>
</evidence>
<dbReference type="InterPro" id="IPR036864">
    <property type="entry name" value="Zn2-C6_fun-type_DNA-bd_sf"/>
</dbReference>
<keyword evidence="4" id="KW-0805">Transcription regulation</keyword>
<keyword evidence="6" id="KW-0804">Transcription</keyword>
<feature type="domain" description="Zn(2)-C6 fungal-type" evidence="9">
    <location>
        <begin position="52"/>
        <end position="82"/>
    </location>
</feature>
<dbReference type="EMBL" id="PDLM01000022">
    <property type="protein sequence ID" value="RDW57182.1"/>
    <property type="molecule type" value="Genomic_DNA"/>
</dbReference>
<dbReference type="CDD" id="cd12148">
    <property type="entry name" value="fungal_TF_MHR"/>
    <property type="match status" value="1"/>
</dbReference>
<evidence type="ECO:0000259" key="9">
    <source>
        <dbReference type="PROSITE" id="PS50048"/>
    </source>
</evidence>
<dbReference type="GO" id="GO:0008270">
    <property type="term" value="F:zinc ion binding"/>
    <property type="evidence" value="ECO:0007669"/>
    <property type="project" value="InterPro"/>
</dbReference>
<organism evidence="10 11">
    <name type="scientific">Coleophoma cylindrospora</name>
    <dbReference type="NCBI Taxonomy" id="1849047"/>
    <lineage>
        <taxon>Eukaryota</taxon>
        <taxon>Fungi</taxon>
        <taxon>Dikarya</taxon>
        <taxon>Ascomycota</taxon>
        <taxon>Pezizomycotina</taxon>
        <taxon>Leotiomycetes</taxon>
        <taxon>Helotiales</taxon>
        <taxon>Dermateaceae</taxon>
        <taxon>Coleophoma</taxon>
    </lineage>
</organism>
<dbReference type="SUPFAM" id="SSF57701">
    <property type="entry name" value="Zn2/Cys6 DNA-binding domain"/>
    <property type="match status" value="1"/>
</dbReference>
<feature type="region of interest" description="Disordered" evidence="8">
    <location>
        <begin position="192"/>
        <end position="211"/>
    </location>
</feature>
<evidence type="ECO:0000313" key="10">
    <source>
        <dbReference type="EMBL" id="RDW57182.1"/>
    </source>
</evidence>
<evidence type="ECO:0000256" key="5">
    <source>
        <dbReference type="ARBA" id="ARBA00023125"/>
    </source>
</evidence>
<dbReference type="GO" id="GO:0043565">
    <property type="term" value="F:sequence-specific DNA binding"/>
    <property type="evidence" value="ECO:0007669"/>
    <property type="project" value="TreeGrafter"/>
</dbReference>
<evidence type="ECO:0000256" key="7">
    <source>
        <dbReference type="ARBA" id="ARBA00023242"/>
    </source>
</evidence>
<dbReference type="GO" id="GO:0006351">
    <property type="term" value="P:DNA-templated transcription"/>
    <property type="evidence" value="ECO:0007669"/>
    <property type="project" value="InterPro"/>
</dbReference>
<dbReference type="SMART" id="SM00066">
    <property type="entry name" value="GAL4"/>
    <property type="match status" value="1"/>
</dbReference>
<keyword evidence="2" id="KW-0479">Metal-binding</keyword>
<keyword evidence="5" id="KW-0238">DNA-binding</keyword>
<dbReference type="InterPro" id="IPR001138">
    <property type="entry name" value="Zn2Cys6_DnaBD"/>
</dbReference>
<feature type="compositionally biased region" description="Polar residues" evidence="8">
    <location>
        <begin position="192"/>
        <end position="208"/>
    </location>
</feature>
<dbReference type="GO" id="GO:0045944">
    <property type="term" value="P:positive regulation of transcription by RNA polymerase II"/>
    <property type="evidence" value="ECO:0007669"/>
    <property type="project" value="TreeGrafter"/>
</dbReference>
<dbReference type="OrthoDB" id="2399539at2759"/>
<evidence type="ECO:0000256" key="6">
    <source>
        <dbReference type="ARBA" id="ARBA00023163"/>
    </source>
</evidence>
<feature type="region of interest" description="Disordered" evidence="8">
    <location>
        <begin position="1"/>
        <end position="49"/>
    </location>
</feature>
<dbReference type="CDD" id="cd00067">
    <property type="entry name" value="GAL4"/>
    <property type="match status" value="1"/>
</dbReference>
<dbReference type="Pfam" id="PF04082">
    <property type="entry name" value="Fungal_trans"/>
    <property type="match status" value="1"/>
</dbReference>
<evidence type="ECO:0000313" key="11">
    <source>
        <dbReference type="Proteomes" id="UP000256645"/>
    </source>
</evidence>
<keyword evidence="3" id="KW-0862">Zinc</keyword>
<accession>A0A3D8Q5U2</accession>
<keyword evidence="11" id="KW-1185">Reference proteome</keyword>
<dbReference type="Pfam" id="PF00172">
    <property type="entry name" value="Zn_clus"/>
    <property type="match status" value="1"/>
</dbReference>
<evidence type="ECO:0000256" key="4">
    <source>
        <dbReference type="ARBA" id="ARBA00023015"/>
    </source>
</evidence>
<dbReference type="Proteomes" id="UP000256645">
    <property type="component" value="Unassembled WGS sequence"/>
</dbReference>
<dbReference type="GO" id="GO:0005634">
    <property type="term" value="C:nucleus"/>
    <property type="evidence" value="ECO:0007669"/>
    <property type="project" value="UniProtKB-SubCell"/>
</dbReference>
<dbReference type="PANTHER" id="PTHR47782">
    <property type="entry name" value="ZN(II)2CYS6 TRANSCRIPTION FACTOR (EUROFUNG)-RELATED"/>
    <property type="match status" value="1"/>
</dbReference>
<comment type="subcellular location">
    <subcellularLocation>
        <location evidence="1">Nucleus</location>
    </subcellularLocation>
</comment>
<dbReference type="Gene3D" id="4.10.240.10">
    <property type="entry name" value="Zn(2)-C6 fungal-type DNA-binding domain"/>
    <property type="match status" value="1"/>
</dbReference>
<evidence type="ECO:0000256" key="3">
    <source>
        <dbReference type="ARBA" id="ARBA00022833"/>
    </source>
</evidence>
<evidence type="ECO:0000256" key="1">
    <source>
        <dbReference type="ARBA" id="ARBA00004123"/>
    </source>
</evidence>
<dbReference type="AlphaFoldDB" id="A0A3D8Q5U2"/>
<dbReference type="PANTHER" id="PTHR47782:SF12">
    <property type="entry name" value="ZN(II)2CYS6 TRANSCRIPTION FACTOR (EUROFUNG)"/>
    <property type="match status" value="1"/>
</dbReference>
<dbReference type="InterPro" id="IPR052202">
    <property type="entry name" value="Yeast_MetPath_Reg"/>
</dbReference>
<dbReference type="GO" id="GO:0000981">
    <property type="term" value="F:DNA-binding transcription factor activity, RNA polymerase II-specific"/>
    <property type="evidence" value="ECO:0007669"/>
    <property type="project" value="InterPro"/>
</dbReference>
<keyword evidence="7" id="KW-0539">Nucleus</keyword>
<proteinExistence type="predicted"/>
<reference evidence="10 11" key="1">
    <citation type="journal article" date="2018" name="IMA Fungus">
        <title>IMA Genome-F 9: Draft genome sequence of Annulohypoxylon stygium, Aspergillus mulundensis, Berkeleyomyces basicola (syn. Thielaviopsis basicola), Ceratocystis smalleyi, two Cercospora beticola strains, Coleophoma cylindrospora, Fusarium fracticaudum, Phialophora cf. hyalina, and Morchella septimelata.</title>
        <authorList>
            <person name="Wingfield B.D."/>
            <person name="Bills G.F."/>
            <person name="Dong Y."/>
            <person name="Huang W."/>
            <person name="Nel W.J."/>
            <person name="Swalarsk-Parry B.S."/>
            <person name="Vaghefi N."/>
            <person name="Wilken P.M."/>
            <person name="An Z."/>
            <person name="de Beer Z.W."/>
            <person name="De Vos L."/>
            <person name="Chen L."/>
            <person name="Duong T.A."/>
            <person name="Gao Y."/>
            <person name="Hammerbacher A."/>
            <person name="Kikkert J.R."/>
            <person name="Li Y."/>
            <person name="Li H."/>
            <person name="Li K."/>
            <person name="Li Q."/>
            <person name="Liu X."/>
            <person name="Ma X."/>
            <person name="Naidoo K."/>
            <person name="Pethybridge S.J."/>
            <person name="Sun J."/>
            <person name="Steenkamp E.T."/>
            <person name="van der Nest M.A."/>
            <person name="van Wyk S."/>
            <person name="Wingfield M.J."/>
            <person name="Xiong C."/>
            <person name="Yue Q."/>
            <person name="Zhang X."/>
        </authorList>
    </citation>
    <scope>NUCLEOTIDE SEQUENCE [LARGE SCALE GENOMIC DNA]</scope>
    <source>
        <strain evidence="10 11">BP6252</strain>
    </source>
</reference>
<sequence>MQDEGHQETLTKITAGMSAKADGNEAVAAAGSSAEQSTPAPKRAKRSRVQAACQRCQTRKQKCDGHQPQCSTCATHGLECRYISPAYHKPQEAKKYIKALENRVAELETALTNGGGLGDAALDHWHQMGPQGKEKDDGPEADSPLAAVRDVSLNTSGSFIGGTSTLTLARMLESILVCNGKEQVTFQQTGVNLITSPDPTSPNMTTPGEASLDARENYGRSYPYSIYNMQAEMADKLLLAYFKHVAVNFPVVHSAQIKDYHHRRTVLEDPYEESILNLVYALGGQFLETTGDLGNYQWRHHHEAALEKREKILRLRDTRELSYLLLLIQLCVRVPRDVGGWTFVGIAMRLCVELGLHRKQRAHADRNLQSELEKRLFWACYYFDRDFAIALGRPPSISDHDIDVELPLDVDEECQDPQVFRQTEPSDAPAFPSTTLTCFLHSVRLKRIESRIQHKIYRVDVLSNNLALKTEKFLDILAAWKSAIPPHSHPRDDHSMNAYVSVAEVGYSLKALLTDVGLIEQMLHYHKCTRLLLQPQLYETVINERYLNLCTEACKGICETYRRLHDYFPVAFSTLSLQTVFLAGLTLVYCMWHAPSTNAIKNMSALSDCSIILYIMTERWPNIKRYRDAFEAIKRKVLYLIAEDKHQPGKAIPQSAGDIWSSLQGFDVEMMENIDSDAVEQMMSDMIGERMQISRWNDMNMNMYDASDLANENIDVNLDLAGW</sequence>
<dbReference type="SMART" id="SM00906">
    <property type="entry name" value="Fungal_trans"/>
    <property type="match status" value="1"/>
</dbReference>